<dbReference type="GO" id="GO:0010420">
    <property type="term" value="F:polyprenyldihydroxybenzoate methyltransferase activity"/>
    <property type="evidence" value="ECO:0007669"/>
    <property type="project" value="InterPro"/>
</dbReference>
<evidence type="ECO:0000256" key="1">
    <source>
        <dbReference type="ARBA" id="ARBA00022603"/>
    </source>
</evidence>
<dbReference type="RefSeq" id="WP_079730139.1">
    <property type="nucleotide sequence ID" value="NZ_FVZE01000002.1"/>
</dbReference>
<dbReference type="Pfam" id="PF13489">
    <property type="entry name" value="Methyltransf_23"/>
    <property type="match status" value="1"/>
</dbReference>
<keyword evidence="4" id="KW-0949">S-adenosyl-L-methionine</keyword>
<evidence type="ECO:0000313" key="5">
    <source>
        <dbReference type="EMBL" id="SLJ95793.1"/>
    </source>
</evidence>
<dbReference type="EMBL" id="FVZE01000002">
    <property type="protein sequence ID" value="SLJ95793.1"/>
    <property type="molecule type" value="Genomic_DNA"/>
</dbReference>
<keyword evidence="3" id="KW-0831">Ubiquinone biosynthesis</keyword>
<keyword evidence="2 5" id="KW-0808">Transferase</keyword>
<dbReference type="GO" id="GO:0061542">
    <property type="term" value="F:3-demethylubiquinol 3-O-methyltransferase activity"/>
    <property type="evidence" value="ECO:0007669"/>
    <property type="project" value="InterPro"/>
</dbReference>
<dbReference type="NCBIfam" id="TIGR01983">
    <property type="entry name" value="UbiG"/>
    <property type="match status" value="1"/>
</dbReference>
<dbReference type="STRING" id="428990.SAMN06295987_102544"/>
<keyword evidence="1 5" id="KW-0489">Methyltransferase</keyword>
<dbReference type="PROSITE" id="PS00163">
    <property type="entry name" value="FUMARATE_LYASES"/>
    <property type="match status" value="1"/>
</dbReference>
<sequence>MNNATATSTDVNKPSASATIRPEEAAHFGALAAEWWDPKGSSAMLHKLNPVRLSFIREAIDLHFGSDSHELRPLSGKRVLDAGCGAGLLCEPLARLGGQVTGVDAAAENVATASAHAAAMGLAIDYRHGELGALGLKDHDLVCSLEVIEHVADKAQFMGELAGALAADGLMILSCPNRTPASRLLLVEAAERLGKVPRGTHDWNQFVTPEELRELLTGAGLAMGEPKGISWSPVSGLHLSSDMSLNYIVTARAA</sequence>
<dbReference type="InterPro" id="IPR020557">
    <property type="entry name" value="Fumarate_lyase_CS"/>
</dbReference>
<dbReference type="CDD" id="cd02440">
    <property type="entry name" value="AdoMet_MTases"/>
    <property type="match status" value="1"/>
</dbReference>
<evidence type="ECO:0000256" key="2">
    <source>
        <dbReference type="ARBA" id="ARBA00022679"/>
    </source>
</evidence>
<dbReference type="Gene3D" id="3.40.50.150">
    <property type="entry name" value="Vaccinia Virus protein VP39"/>
    <property type="match status" value="1"/>
</dbReference>
<dbReference type="PANTHER" id="PTHR43464">
    <property type="entry name" value="METHYLTRANSFERASE"/>
    <property type="match status" value="1"/>
</dbReference>
<dbReference type="PANTHER" id="PTHR43464:SF19">
    <property type="entry name" value="UBIQUINONE BIOSYNTHESIS O-METHYLTRANSFERASE, MITOCHONDRIAL"/>
    <property type="match status" value="1"/>
</dbReference>
<name>A0A1U6HJ73_9SPHN</name>
<dbReference type="GO" id="GO:0016829">
    <property type="term" value="F:lyase activity"/>
    <property type="evidence" value="ECO:0007669"/>
    <property type="project" value="UniProtKB-ARBA"/>
</dbReference>
<reference evidence="6" key="1">
    <citation type="submission" date="2017-02" db="EMBL/GenBank/DDBJ databases">
        <authorList>
            <person name="Varghese N."/>
            <person name="Submissions S."/>
        </authorList>
    </citation>
    <scope>NUCLEOTIDE SEQUENCE [LARGE SCALE GENOMIC DNA]</scope>
    <source>
        <strain evidence="6">SM117</strain>
    </source>
</reference>
<organism evidence="5 6">
    <name type="scientific">Novosphingobium mathurense</name>
    <dbReference type="NCBI Taxonomy" id="428990"/>
    <lineage>
        <taxon>Bacteria</taxon>
        <taxon>Pseudomonadati</taxon>
        <taxon>Pseudomonadota</taxon>
        <taxon>Alphaproteobacteria</taxon>
        <taxon>Sphingomonadales</taxon>
        <taxon>Sphingomonadaceae</taxon>
        <taxon>Novosphingobium</taxon>
    </lineage>
</organism>
<keyword evidence="6" id="KW-1185">Reference proteome</keyword>
<evidence type="ECO:0000256" key="3">
    <source>
        <dbReference type="ARBA" id="ARBA00022688"/>
    </source>
</evidence>
<gene>
    <name evidence="5" type="ORF">SAMN06295987_102544</name>
</gene>
<protein>
    <submittedName>
        <fullName evidence="5">3-demethylubiquinone-9 3-methyltransferase</fullName>
    </submittedName>
</protein>
<keyword evidence="5" id="KW-0830">Ubiquinone</keyword>
<accession>A0A1U6HJ73</accession>
<dbReference type="SUPFAM" id="SSF53335">
    <property type="entry name" value="S-adenosyl-L-methionine-dependent methyltransferases"/>
    <property type="match status" value="1"/>
</dbReference>
<evidence type="ECO:0000313" key="6">
    <source>
        <dbReference type="Proteomes" id="UP000190989"/>
    </source>
</evidence>
<dbReference type="InterPro" id="IPR029063">
    <property type="entry name" value="SAM-dependent_MTases_sf"/>
</dbReference>
<dbReference type="AlphaFoldDB" id="A0A1U6HJ73"/>
<proteinExistence type="predicted"/>
<evidence type="ECO:0000256" key="4">
    <source>
        <dbReference type="ARBA" id="ARBA00022691"/>
    </source>
</evidence>
<dbReference type="GO" id="GO:0032259">
    <property type="term" value="P:methylation"/>
    <property type="evidence" value="ECO:0007669"/>
    <property type="project" value="UniProtKB-KW"/>
</dbReference>
<dbReference type="InterPro" id="IPR010233">
    <property type="entry name" value="UbiG_MeTrfase"/>
</dbReference>
<dbReference type="Proteomes" id="UP000190989">
    <property type="component" value="Unassembled WGS sequence"/>
</dbReference>